<dbReference type="SMART" id="SM00368">
    <property type="entry name" value="LRR_RI"/>
    <property type="match status" value="5"/>
</dbReference>
<evidence type="ECO:0000313" key="3">
    <source>
        <dbReference type="Proteomes" id="UP000692954"/>
    </source>
</evidence>
<evidence type="ECO:0000256" key="1">
    <source>
        <dbReference type="SAM" id="MobiDB-lite"/>
    </source>
</evidence>
<evidence type="ECO:0008006" key="4">
    <source>
        <dbReference type="Google" id="ProtNLM"/>
    </source>
</evidence>
<dbReference type="AlphaFoldDB" id="A0A8S1LLZ3"/>
<reference evidence="2" key="1">
    <citation type="submission" date="2021-01" db="EMBL/GenBank/DDBJ databases">
        <authorList>
            <consortium name="Genoscope - CEA"/>
            <person name="William W."/>
        </authorList>
    </citation>
    <scope>NUCLEOTIDE SEQUENCE</scope>
</reference>
<dbReference type="EMBL" id="CAJJDN010000020">
    <property type="protein sequence ID" value="CAD8065556.1"/>
    <property type="molecule type" value="Genomic_DNA"/>
</dbReference>
<feature type="region of interest" description="Disordered" evidence="1">
    <location>
        <begin position="1110"/>
        <end position="1135"/>
    </location>
</feature>
<dbReference type="OrthoDB" id="120976at2759"/>
<keyword evidence="3" id="KW-1185">Reference proteome</keyword>
<organism evidence="2 3">
    <name type="scientific">Paramecium sonneborni</name>
    <dbReference type="NCBI Taxonomy" id="65129"/>
    <lineage>
        <taxon>Eukaryota</taxon>
        <taxon>Sar</taxon>
        <taxon>Alveolata</taxon>
        <taxon>Ciliophora</taxon>
        <taxon>Intramacronucleata</taxon>
        <taxon>Oligohymenophorea</taxon>
        <taxon>Peniculida</taxon>
        <taxon>Parameciidae</taxon>
        <taxon>Paramecium</taxon>
    </lineage>
</organism>
<dbReference type="InterPro" id="IPR052394">
    <property type="entry name" value="LRR-containing"/>
</dbReference>
<protein>
    <recommendedName>
        <fullName evidence="4">Leucine Rich Repeat family protein</fullName>
    </recommendedName>
</protein>
<comment type="caution">
    <text evidence="2">The sequence shown here is derived from an EMBL/GenBank/DDBJ whole genome shotgun (WGS) entry which is preliminary data.</text>
</comment>
<evidence type="ECO:0000313" key="2">
    <source>
        <dbReference type="EMBL" id="CAD8065556.1"/>
    </source>
</evidence>
<feature type="compositionally biased region" description="Low complexity" evidence="1">
    <location>
        <begin position="1123"/>
        <end position="1135"/>
    </location>
</feature>
<dbReference type="Proteomes" id="UP000692954">
    <property type="component" value="Unassembled WGS sequence"/>
</dbReference>
<name>A0A8S1LLZ3_9CILI</name>
<gene>
    <name evidence="2" type="ORF">PSON_ATCC_30995.1.T0200266</name>
</gene>
<dbReference type="Pfam" id="PF13516">
    <property type="entry name" value="LRR_6"/>
    <property type="match status" value="2"/>
</dbReference>
<proteinExistence type="predicted"/>
<accession>A0A8S1LLZ3</accession>
<dbReference type="InterPro" id="IPR001611">
    <property type="entry name" value="Leu-rich_rpt"/>
</dbReference>
<sequence>MYYFKGKTRSPLPKLADRSQSRLDKLKTFFLPERSVSTRTYSRKTENRTEQNQMLTEYQGDLVEMIIPKKATKRMCNLKKVMPQIFQKPKIVIREEESMNIESDSAPKSPDSQEEVHLDMSAIKQAMLSINNKLNADESFFGFIKKKDKLRDIAENFGELEQNISNPGHFYCKNDSLFPKRIDDASHLKEDKLINLSNLGVGEKYYPLIKILLQKQQNIKQLTFQGNRINDKLFLSLVQHFPPIMKDLNLKDNSLGIKGAHILAEHLTRFQNLKILNIANNLIGDHGANFFLKNLHKNVLLSKLIISENNLSDGIGQSLYDLLIKSSGLEVLVINWNQLGSSSGIFIAKALLINRVLKVLDLSYNRIGSNEKSNCIQSWCQAILNPQFSLVHLDLSYNQISEKQIRQLNEALLKNNTIYGIHLEGNKFEGFIDPYGFIQFQQINEEFSQIKYQIDGVNYIPELTRITTQNACWICQGWVEHHFQYIPDFEQQDTPIFLHLDFLNYKPIPMTSSLELKAQLIEQQKDLLSKKDIQQQKSNQNGELNVPKVNARKSSVLTKEVLDELEKFCYSTYQMCPPKQKILYFFSNPLSEKYFIEPTQDNMPTPQDNMILQGKDPKHQYHYFSDGTVLKFKKILFVNYLYTKQEFIIDDKNNYKPLIRLFPRSSEKKYVLKRVGNNLQRNQINFHQWNIEESLFRQQFQQDSEEILTECFQFDWSCSKINRFVKNDYEQMKLKEYLRENYQLIKDIYKFYSSSGYFTSECFSISFSSYIKMLQQIGIIDNETVKVQDVEIDLVSIKNNIDPKFIYNPDKALVRFQFLEMFFRLANDKYVRTNIVKNHADAVYRLIKEFKEYFKNFDTCQKWRNDRYWNKECEYLIKFKSPFLKKLYDYVTDLNNRKWYFKMKWVAIKEFKDFCKQMGLMDYVSEKIILIIFNFSMMSQADELTQDRHIRMTQIEFYEALARLAEYISPGAIGETTEASVSFRYSLPLHVKLETLLTHIYFNVVKRSPQFTVFYDLFTNIQKQDWLPKQKVSKKNDQDEDPQYVNYQDTLTVYNAALYCAMHKQPYLNPNYQSFLRKGFLIIDQSPRRSTLLSPRNILQNQKQIKKSGFAMDELKISPPLSPRARSPSLRKQGK</sequence>
<dbReference type="PANTHER" id="PTHR24114:SF2">
    <property type="entry name" value="F-BOX DOMAIN-CONTAINING PROTEIN-RELATED"/>
    <property type="match status" value="1"/>
</dbReference>
<dbReference type="PANTHER" id="PTHR24114">
    <property type="entry name" value="LEUCINE RICH REPEAT FAMILY PROTEIN"/>
    <property type="match status" value="1"/>
</dbReference>